<dbReference type="RefSeq" id="WP_118162310.1">
    <property type="nucleotide sequence ID" value="NZ_CP045226.1"/>
</dbReference>
<dbReference type="InterPro" id="IPR010985">
    <property type="entry name" value="Ribbon_hlx_hlx"/>
</dbReference>
<keyword evidence="2" id="KW-1185">Reference proteome</keyword>
<protein>
    <submittedName>
        <fullName evidence="1">DNA-binding protein</fullName>
    </submittedName>
</protein>
<dbReference type="KEGG" id="nsh:GXM_01512"/>
<dbReference type="GO" id="GO:0006355">
    <property type="term" value="P:regulation of DNA-templated transcription"/>
    <property type="evidence" value="ECO:0007669"/>
    <property type="project" value="InterPro"/>
</dbReference>
<evidence type="ECO:0000313" key="2">
    <source>
        <dbReference type="Proteomes" id="UP000326678"/>
    </source>
</evidence>
<evidence type="ECO:0000313" key="1">
    <source>
        <dbReference type="EMBL" id="QFS44039.1"/>
    </source>
</evidence>
<keyword evidence="1" id="KW-0238">DNA-binding</keyword>
<name>A0A5P8VVW0_9NOSO</name>
<dbReference type="AlphaFoldDB" id="A0A5P8VVW0"/>
<dbReference type="EMBL" id="CP045226">
    <property type="protein sequence ID" value="QFS44039.1"/>
    <property type="molecule type" value="Genomic_DNA"/>
</dbReference>
<proteinExistence type="predicted"/>
<gene>
    <name evidence="1" type="ORF">GXM_01512</name>
</gene>
<dbReference type="Proteomes" id="UP000326678">
    <property type="component" value="Chromosome Gxm1"/>
</dbReference>
<accession>A0A5P8VVW0</accession>
<dbReference type="SUPFAM" id="SSF47598">
    <property type="entry name" value="Ribbon-helix-helix"/>
    <property type="match status" value="1"/>
</dbReference>
<reference evidence="1 2" key="1">
    <citation type="submission" date="2019-10" db="EMBL/GenBank/DDBJ databases">
        <title>Genomic and transcriptomic insights into the perfect genentic adaptation of a filamentous nitrogen-fixing cyanobacterium to rice fields.</title>
        <authorList>
            <person name="Chen Z."/>
        </authorList>
    </citation>
    <scope>NUCLEOTIDE SEQUENCE [LARGE SCALE GENOMIC DNA]</scope>
    <source>
        <strain evidence="1">CCNUC1</strain>
    </source>
</reference>
<dbReference type="GO" id="GO:0003677">
    <property type="term" value="F:DNA binding"/>
    <property type="evidence" value="ECO:0007669"/>
    <property type="project" value="UniProtKB-KW"/>
</dbReference>
<sequence length="46" mass="5445">MARTEKVIVRLTKQEKEKIEKYAKYLGVSMSEIIQDYIKLLPNKDC</sequence>
<organism evidence="1 2">
    <name type="scientific">Nostoc sphaeroides CCNUC1</name>
    <dbReference type="NCBI Taxonomy" id="2653204"/>
    <lineage>
        <taxon>Bacteria</taxon>
        <taxon>Bacillati</taxon>
        <taxon>Cyanobacteriota</taxon>
        <taxon>Cyanophyceae</taxon>
        <taxon>Nostocales</taxon>
        <taxon>Nostocaceae</taxon>
        <taxon>Nostoc</taxon>
    </lineage>
</organism>